<evidence type="ECO:0000313" key="4">
    <source>
        <dbReference type="EMBL" id="OJF10415.1"/>
    </source>
</evidence>
<evidence type="ECO:0000256" key="3">
    <source>
        <dbReference type="SAM" id="SignalP"/>
    </source>
</evidence>
<feature type="chain" id="PRO_5039559826" description="Carbohydrate ABC transporter substrate-binding protein (CUT1 family)" evidence="3">
    <location>
        <begin position="23"/>
        <end position="431"/>
    </location>
</feature>
<dbReference type="AlphaFoldDB" id="A0A1K0FC39"/>
<proteinExistence type="inferred from homology"/>
<dbReference type="InterPro" id="IPR050490">
    <property type="entry name" value="Bact_solute-bd_prot1"/>
</dbReference>
<dbReference type="RefSeq" id="WP_071809161.1">
    <property type="nucleotide sequence ID" value="NZ_MEIA01000477.1"/>
</dbReference>
<gene>
    <name evidence="4" type="ORF">BG844_32320</name>
</gene>
<dbReference type="PANTHER" id="PTHR43649:SF29">
    <property type="entry name" value="OSMOPROTECTIVE COMPOUNDS-BINDING PROTEIN GGTB"/>
    <property type="match status" value="1"/>
</dbReference>
<dbReference type="Pfam" id="PF01547">
    <property type="entry name" value="SBP_bac_1"/>
    <property type="match status" value="1"/>
</dbReference>
<keyword evidence="2" id="KW-0813">Transport</keyword>
<keyword evidence="5" id="KW-1185">Reference proteome</keyword>
<protein>
    <recommendedName>
        <fullName evidence="6">Carbohydrate ABC transporter substrate-binding protein (CUT1 family)</fullName>
    </recommendedName>
</protein>
<accession>A0A1K0FC39</accession>
<dbReference type="PANTHER" id="PTHR43649">
    <property type="entry name" value="ARABINOSE-BINDING PROTEIN-RELATED"/>
    <property type="match status" value="1"/>
</dbReference>
<dbReference type="EMBL" id="MEIA01000477">
    <property type="protein sequence ID" value="OJF10415.1"/>
    <property type="molecule type" value="Genomic_DNA"/>
</dbReference>
<dbReference type="InterPro" id="IPR006059">
    <property type="entry name" value="SBP"/>
</dbReference>
<keyword evidence="3" id="KW-0732">Signal</keyword>
<name>A0A1K0FC39_9ACTN</name>
<evidence type="ECO:0008006" key="6">
    <source>
        <dbReference type="Google" id="ProtNLM"/>
    </source>
</evidence>
<evidence type="ECO:0000256" key="1">
    <source>
        <dbReference type="ARBA" id="ARBA00008520"/>
    </source>
</evidence>
<dbReference type="PROSITE" id="PS51257">
    <property type="entry name" value="PROKAR_LIPOPROTEIN"/>
    <property type="match status" value="1"/>
</dbReference>
<dbReference type="SUPFAM" id="SSF53850">
    <property type="entry name" value="Periplasmic binding protein-like II"/>
    <property type="match status" value="1"/>
</dbReference>
<evidence type="ECO:0000313" key="5">
    <source>
        <dbReference type="Proteomes" id="UP000182486"/>
    </source>
</evidence>
<evidence type="ECO:0000256" key="2">
    <source>
        <dbReference type="ARBA" id="ARBA00022448"/>
    </source>
</evidence>
<feature type="signal peptide" evidence="3">
    <location>
        <begin position="1"/>
        <end position="22"/>
    </location>
</feature>
<dbReference type="Proteomes" id="UP000182486">
    <property type="component" value="Unassembled WGS sequence"/>
</dbReference>
<comment type="caution">
    <text evidence="4">The sequence shown here is derived from an EMBL/GenBank/DDBJ whole genome shotgun (WGS) entry which is preliminary data.</text>
</comment>
<organism evidence="4 5">
    <name type="scientific">Couchioplanes caeruleus subsp. caeruleus</name>
    <dbReference type="NCBI Taxonomy" id="56427"/>
    <lineage>
        <taxon>Bacteria</taxon>
        <taxon>Bacillati</taxon>
        <taxon>Actinomycetota</taxon>
        <taxon>Actinomycetes</taxon>
        <taxon>Micromonosporales</taxon>
        <taxon>Micromonosporaceae</taxon>
        <taxon>Couchioplanes</taxon>
    </lineage>
</organism>
<comment type="similarity">
    <text evidence="1">Belongs to the bacterial solute-binding protein 1 family.</text>
</comment>
<reference evidence="4 5" key="1">
    <citation type="submission" date="2016-09" db="EMBL/GenBank/DDBJ databases">
        <title>Couchioplanes caeruleus draft genome sequence.</title>
        <authorList>
            <person name="Sheehan J."/>
            <person name="Caffrey P."/>
        </authorList>
    </citation>
    <scope>NUCLEOTIDE SEQUENCE [LARGE SCALE GENOMIC DNA]</scope>
    <source>
        <strain evidence="4 5">DSM 43634</strain>
    </source>
</reference>
<sequence length="431" mass="45800">MKRLPKLLAGAFTTVLFLSSCAAGDVGKDQQDAGKDGQIVVTAVWGGAEQKAFENLLRAFTAKTGVDVRYEPQRSDYATVLRTRIAGGNAPDVAVIPGIGYLRGLVRDGLAKPLKNYGVERAAIEGNYPPGILDVGTVDSELYAVMLKLNSKATVWYKPESFRADGFQPPRTFADLVSVTKAYKAKGKIPWAVGAKDGWTLTDWFEMVYLRQAGPGKYDDLFSGKLPWTDPSVSRAIDTVKQIINEEHVAGGINGALGTGFVDAMGQTFGGKPAAEMFYEGGFVGPLVLEQVNPQLSVGKGIDFFPFPGFDGGDATQIVVGGDLAAAFTDKPGVKEFLQFITSPESGDVVAKDGTFVTPLKTVDPGSYPSALTKKEAQQVASASAVRYDGSDLLPAGPDFGALLQTAIKGGNPPLAQFQEQVADAWNDERG</sequence>
<dbReference type="Gene3D" id="3.40.190.10">
    <property type="entry name" value="Periplasmic binding protein-like II"/>
    <property type="match status" value="2"/>
</dbReference>